<evidence type="ECO:0000256" key="1">
    <source>
        <dbReference type="ARBA" id="ARBA00004141"/>
    </source>
</evidence>
<dbReference type="Pfam" id="PF00999">
    <property type="entry name" value="Na_H_Exchanger"/>
    <property type="match status" value="1"/>
</dbReference>
<feature type="transmembrane region" description="Helical" evidence="11">
    <location>
        <begin position="488"/>
        <end position="512"/>
    </location>
</feature>
<dbReference type="OrthoDB" id="9793589at2"/>
<gene>
    <name evidence="13" type="ORF">KSU1_D0575</name>
</gene>
<feature type="transmembrane region" description="Helical" evidence="11">
    <location>
        <begin position="457"/>
        <end position="476"/>
    </location>
</feature>
<feature type="transmembrane region" description="Helical" evidence="11">
    <location>
        <begin position="583"/>
        <end position="607"/>
    </location>
</feature>
<evidence type="ECO:0000313" key="14">
    <source>
        <dbReference type="Proteomes" id="UP000002985"/>
    </source>
</evidence>
<dbReference type="AlphaFoldDB" id="I3IQ89"/>
<name>I3IQ89_9BACT</name>
<dbReference type="InterPro" id="IPR006153">
    <property type="entry name" value="Cation/H_exchanger_TM"/>
</dbReference>
<evidence type="ECO:0000313" key="13">
    <source>
        <dbReference type="EMBL" id="GAB63884.1"/>
    </source>
</evidence>
<sequence length="815" mass="89254">MHTVKSKQAFIILLISLHYFFGINLPQGRTEDVAAMENSQHIPAYNEKDTKSLAEAKSFFLGKFLKILKEKNLQKKPSDEGYQPTIAEQDVRPPLFPQLLYTTSVGEQFRFQQERGTQTVVTDPGYLQTIPEKENPVTSPIKEGDDGVQKELSLNKDYQVITTEEKTGSSNTEENISHTTMAQERSVTSDSEVQLPSLEGHETQILTPDKKSFPDIAENKISSPSDTANDKSSQENFSPGRDEQNIAIEKKIFPPTSPSELLTPPFGKEMALVEEEKGTQTSMINNEQERNISGEKEVVSLEEEKSPIDYQSNVTGKEISQDMKENNSSSTPSGLPATTVEEEEVLSASNSGSTENSEVKPPESKNEQKIIPEKEQIVEITREKKEVTSAWSIWHTNQTLSIILAVAITLIAAKIGGWIANMVKLPEVVGNLIIGMVLGNIYFFTEWNFFDFLKTMPFLKVVSYFGTLLLLLTAGLHTDLKALLRVGASSFLVSIGGIIVPAGLGLVVGHFLLPGATFGTNLILAIIICNTSTGLLFAILSELKAINTLEGRVITGATILTEIIVILTFGIVSGIAVRGEVSVLGVLVTVVIAFSFLAIVLISVLKYGESFGNFLTSKFAEGLKISIVVTLSLLFAFISGSIGLHGVIGAFAAGLLLRNVKFKDSDDKEYSNIERIIRPYYMILVPILFVRVGAEVDLKSFLDIHAILLGLAIAGAAILGKLFCSVCPIEKGINRLAIGIGMAMKLEGTLILTGISRDIGILDDVLFSSIIMVIVLTSTVCPSFLRISLLRKKDIYWKRAHSIAERKEMEKVTID</sequence>
<dbReference type="EMBL" id="BAFH01000004">
    <property type="protein sequence ID" value="GAB63884.1"/>
    <property type="molecule type" value="Genomic_DNA"/>
</dbReference>
<feature type="transmembrane region" description="Helical" evidence="11">
    <location>
        <begin position="767"/>
        <end position="789"/>
    </location>
</feature>
<keyword evidence="4 11" id="KW-0812">Transmembrane</keyword>
<keyword evidence="3" id="KW-0050">Antiport</keyword>
<dbReference type="Proteomes" id="UP000002985">
    <property type="component" value="Unassembled WGS sequence"/>
</dbReference>
<organism evidence="13 14">
    <name type="scientific">Candidatus Jettenia caeni</name>
    <dbReference type="NCBI Taxonomy" id="247490"/>
    <lineage>
        <taxon>Bacteria</taxon>
        <taxon>Pseudomonadati</taxon>
        <taxon>Planctomycetota</taxon>
        <taxon>Candidatus Brocadiia</taxon>
        <taxon>Candidatus Brocadiales</taxon>
        <taxon>Candidatus Brocadiaceae</taxon>
        <taxon>Candidatus Jettenia</taxon>
    </lineage>
</organism>
<dbReference type="GO" id="GO:0016020">
    <property type="term" value="C:membrane"/>
    <property type="evidence" value="ECO:0007669"/>
    <property type="project" value="UniProtKB-SubCell"/>
</dbReference>
<keyword evidence="5 11" id="KW-1133">Transmembrane helix</keyword>
<feature type="compositionally biased region" description="Polar residues" evidence="10">
    <location>
        <begin position="168"/>
        <end position="194"/>
    </location>
</feature>
<dbReference type="Gene3D" id="1.20.1530.20">
    <property type="match status" value="1"/>
</dbReference>
<feature type="transmembrane region" description="Helical" evidence="11">
    <location>
        <begin position="736"/>
        <end position="755"/>
    </location>
</feature>
<feature type="transmembrane region" description="Helical" evidence="11">
    <location>
        <begin position="644"/>
        <end position="660"/>
    </location>
</feature>
<feature type="transmembrane region" description="Helical" evidence="11">
    <location>
        <begin position="553"/>
        <end position="577"/>
    </location>
</feature>
<evidence type="ECO:0000256" key="7">
    <source>
        <dbReference type="ARBA" id="ARBA00023065"/>
    </source>
</evidence>
<evidence type="ECO:0000256" key="6">
    <source>
        <dbReference type="ARBA" id="ARBA00023053"/>
    </source>
</evidence>
<comment type="subcellular location">
    <subcellularLocation>
        <location evidence="1">Membrane</location>
        <topology evidence="1">Multi-pass membrane protein</topology>
    </subcellularLocation>
</comment>
<keyword evidence="6" id="KW-0915">Sodium</keyword>
<dbReference type="eggNOG" id="COG0475">
    <property type="taxonomic scope" value="Bacteria"/>
</dbReference>
<feature type="domain" description="Cation/H+ exchanger transmembrane" evidence="12">
    <location>
        <begin position="411"/>
        <end position="787"/>
    </location>
</feature>
<feature type="transmembrane region" description="Helical" evidence="11">
    <location>
        <begin position="518"/>
        <end position="541"/>
    </location>
</feature>
<evidence type="ECO:0000256" key="5">
    <source>
        <dbReference type="ARBA" id="ARBA00022989"/>
    </source>
</evidence>
<evidence type="ECO:0000256" key="9">
    <source>
        <dbReference type="ARBA" id="ARBA00023201"/>
    </source>
</evidence>
<evidence type="ECO:0000256" key="8">
    <source>
        <dbReference type="ARBA" id="ARBA00023136"/>
    </source>
</evidence>
<dbReference type="GO" id="GO:0006814">
    <property type="term" value="P:sodium ion transport"/>
    <property type="evidence" value="ECO:0007669"/>
    <property type="project" value="UniProtKB-KW"/>
</dbReference>
<feature type="transmembrane region" description="Helical" evidence="11">
    <location>
        <begin position="428"/>
        <end position="445"/>
    </location>
</feature>
<comment type="caution">
    <text evidence="13">The sequence shown here is derived from an EMBL/GenBank/DDBJ whole genome shotgun (WGS) entry which is preliminary data.</text>
</comment>
<dbReference type="PANTHER" id="PTHR43562">
    <property type="entry name" value="NAPA-TYPE SODIUM/HYDROGEN ANTIPORTER"/>
    <property type="match status" value="1"/>
</dbReference>
<feature type="transmembrane region" description="Helical" evidence="11">
    <location>
        <begin position="400"/>
        <end position="421"/>
    </location>
</feature>
<keyword evidence="9" id="KW-0739">Sodium transport</keyword>
<dbReference type="STRING" id="247490.KSU1_D0575"/>
<keyword evidence="2" id="KW-0813">Transport</keyword>
<accession>I3IQ89</accession>
<proteinExistence type="predicted"/>
<evidence type="ECO:0000256" key="2">
    <source>
        <dbReference type="ARBA" id="ARBA00022448"/>
    </source>
</evidence>
<protein>
    <submittedName>
        <fullName evidence="13">Na+/H+ antiporter</fullName>
    </submittedName>
</protein>
<dbReference type="PANTHER" id="PTHR43562:SF3">
    <property type="entry name" value="SODIUM ION_PROTON EXCHANGER (EUROFUNG)"/>
    <property type="match status" value="1"/>
</dbReference>
<feature type="region of interest" description="Disordered" evidence="10">
    <location>
        <begin position="277"/>
        <end position="368"/>
    </location>
</feature>
<evidence type="ECO:0000256" key="4">
    <source>
        <dbReference type="ARBA" id="ARBA00022692"/>
    </source>
</evidence>
<dbReference type="GO" id="GO:0015297">
    <property type="term" value="F:antiporter activity"/>
    <property type="evidence" value="ECO:0007669"/>
    <property type="project" value="UniProtKB-KW"/>
</dbReference>
<feature type="transmembrane region" description="Helical" evidence="11">
    <location>
        <begin position="704"/>
        <end position="724"/>
    </location>
</feature>
<dbReference type="InterPro" id="IPR038770">
    <property type="entry name" value="Na+/solute_symporter_sf"/>
</dbReference>
<reference evidence="13 14" key="1">
    <citation type="journal article" date="2012" name="FEBS Lett.">
        <title>Anammox organism KSU-1 expresses a NirK-type copper-containing nitrite reductase instead of a NirS-type with cytochrome cd1.</title>
        <authorList>
            <person name="Hira D."/>
            <person name="Toh H."/>
            <person name="Migita C.T."/>
            <person name="Okubo H."/>
            <person name="Nishiyama T."/>
            <person name="Hattori M."/>
            <person name="Furukawa K."/>
            <person name="Fujii T."/>
        </authorList>
    </citation>
    <scope>NUCLEOTIDE SEQUENCE [LARGE SCALE GENOMIC DNA]</scope>
</reference>
<evidence type="ECO:0000256" key="11">
    <source>
        <dbReference type="SAM" id="Phobius"/>
    </source>
</evidence>
<feature type="transmembrane region" description="Helical" evidence="11">
    <location>
        <begin position="680"/>
        <end position="698"/>
    </location>
</feature>
<dbReference type="GO" id="GO:1902600">
    <property type="term" value="P:proton transmembrane transport"/>
    <property type="evidence" value="ECO:0007669"/>
    <property type="project" value="InterPro"/>
</dbReference>
<feature type="compositionally biased region" description="Basic and acidic residues" evidence="10">
    <location>
        <begin position="287"/>
        <end position="307"/>
    </location>
</feature>
<feature type="region of interest" description="Disordered" evidence="10">
    <location>
        <begin position="162"/>
        <end position="245"/>
    </location>
</feature>
<feature type="compositionally biased region" description="Polar residues" evidence="10">
    <location>
        <begin position="347"/>
        <end position="356"/>
    </location>
</feature>
<evidence type="ECO:0000256" key="10">
    <source>
        <dbReference type="SAM" id="MobiDB-lite"/>
    </source>
</evidence>
<feature type="compositionally biased region" description="Basic and acidic residues" evidence="10">
    <location>
        <begin position="357"/>
        <end position="368"/>
    </location>
</feature>
<evidence type="ECO:0000259" key="12">
    <source>
        <dbReference type="Pfam" id="PF00999"/>
    </source>
</evidence>
<evidence type="ECO:0000256" key="3">
    <source>
        <dbReference type="ARBA" id="ARBA00022449"/>
    </source>
</evidence>
<keyword evidence="7" id="KW-0406">Ion transport</keyword>
<keyword evidence="14" id="KW-1185">Reference proteome</keyword>
<keyword evidence="8 11" id="KW-0472">Membrane</keyword>